<evidence type="ECO:0000256" key="3">
    <source>
        <dbReference type="ARBA" id="ARBA00022448"/>
    </source>
</evidence>
<evidence type="ECO:0000313" key="9">
    <source>
        <dbReference type="EMBL" id="KII73229.1"/>
    </source>
</evidence>
<reference evidence="9 10" key="1">
    <citation type="journal article" date="2014" name="Genome Biol. Evol.">
        <title>The genome of the myxosporean Thelohanellus kitauei shows adaptations to nutrient acquisition within its fish host.</title>
        <authorList>
            <person name="Yang Y."/>
            <person name="Xiong J."/>
            <person name="Zhou Z."/>
            <person name="Huo F."/>
            <person name="Miao W."/>
            <person name="Ran C."/>
            <person name="Liu Y."/>
            <person name="Zhang J."/>
            <person name="Feng J."/>
            <person name="Wang M."/>
            <person name="Wang M."/>
            <person name="Wang L."/>
            <person name="Yao B."/>
        </authorList>
    </citation>
    <scope>NUCLEOTIDE SEQUENCE [LARGE SCALE GENOMIC DNA]</scope>
    <source>
        <strain evidence="9">Wuqing</strain>
    </source>
</reference>
<proteinExistence type="inferred from homology"/>
<dbReference type="Proteomes" id="UP000031668">
    <property type="component" value="Unassembled WGS sequence"/>
</dbReference>
<evidence type="ECO:0000256" key="6">
    <source>
        <dbReference type="ARBA" id="ARBA00023196"/>
    </source>
</evidence>
<keyword evidence="4" id="KW-0406">Ion transport</keyword>
<dbReference type="EMBL" id="JWZT01000923">
    <property type="protein sequence ID" value="KII73229.1"/>
    <property type="molecule type" value="Genomic_DNA"/>
</dbReference>
<name>A0A0C2J631_THEKT</name>
<dbReference type="NCBIfam" id="TIGR01216">
    <property type="entry name" value="ATP_synt_epsi"/>
    <property type="match status" value="1"/>
</dbReference>
<dbReference type="Pfam" id="PF02823">
    <property type="entry name" value="ATP-synt_DE_N"/>
    <property type="match status" value="1"/>
</dbReference>
<evidence type="ECO:0000256" key="4">
    <source>
        <dbReference type="ARBA" id="ARBA00023065"/>
    </source>
</evidence>
<dbReference type="GO" id="GO:0046933">
    <property type="term" value="F:proton-transporting ATP synthase activity, rotational mechanism"/>
    <property type="evidence" value="ECO:0007669"/>
    <property type="project" value="InterPro"/>
</dbReference>
<evidence type="ECO:0000313" key="10">
    <source>
        <dbReference type="Proteomes" id="UP000031668"/>
    </source>
</evidence>
<comment type="subcellular location">
    <subcellularLocation>
        <location evidence="1">Membrane</location>
        <topology evidence="1">Peripheral membrane protein</topology>
    </subcellularLocation>
</comment>
<dbReference type="PANTHER" id="PTHR13822">
    <property type="entry name" value="ATP SYNTHASE DELTA/EPSILON CHAIN"/>
    <property type="match status" value="1"/>
</dbReference>
<protein>
    <submittedName>
        <fullName evidence="9">ATP synthase epsilon chain</fullName>
    </submittedName>
</protein>
<dbReference type="CDD" id="cd12152">
    <property type="entry name" value="F1-ATPase_delta"/>
    <property type="match status" value="1"/>
</dbReference>
<evidence type="ECO:0000256" key="7">
    <source>
        <dbReference type="ARBA" id="ARBA00023310"/>
    </source>
</evidence>
<comment type="caution">
    <text evidence="9">The sequence shown here is derived from an EMBL/GenBank/DDBJ whole genome shotgun (WGS) entry which is preliminary data.</text>
</comment>
<comment type="similarity">
    <text evidence="2">Belongs to the ATPase epsilon chain family.</text>
</comment>
<dbReference type="HAMAP" id="MF_00530">
    <property type="entry name" value="ATP_synth_epsil_bac"/>
    <property type="match status" value="1"/>
</dbReference>
<dbReference type="GO" id="GO:0045259">
    <property type="term" value="C:proton-transporting ATP synthase complex"/>
    <property type="evidence" value="ECO:0007669"/>
    <property type="project" value="UniProtKB-KW"/>
</dbReference>
<accession>A0A0C2J631</accession>
<dbReference type="InterPro" id="IPR036771">
    <property type="entry name" value="ATPsynth_dsu/esu_N"/>
</dbReference>
<feature type="domain" description="ATP synthase F1 complex delta/epsilon subunit N-terminal" evidence="8">
    <location>
        <begin position="33"/>
        <end position="112"/>
    </location>
</feature>
<dbReference type="SUPFAM" id="SSF51344">
    <property type="entry name" value="Epsilon subunit of F1F0-ATP synthase N-terminal domain"/>
    <property type="match status" value="1"/>
</dbReference>
<evidence type="ECO:0000256" key="5">
    <source>
        <dbReference type="ARBA" id="ARBA00023136"/>
    </source>
</evidence>
<dbReference type="InterPro" id="IPR020546">
    <property type="entry name" value="ATP_synth_F1_dsu/esu_N"/>
</dbReference>
<dbReference type="AlphaFoldDB" id="A0A0C2J631"/>
<keyword evidence="10" id="KW-1185">Reference proteome</keyword>
<keyword evidence="5" id="KW-0472">Membrane</keyword>
<keyword evidence="6" id="KW-0139">CF(1)</keyword>
<dbReference type="Gene3D" id="2.60.15.10">
    <property type="entry name" value="F0F1 ATP synthase delta/epsilon subunit, N-terminal"/>
    <property type="match status" value="1"/>
</dbReference>
<keyword evidence="3" id="KW-0813">Transport</keyword>
<gene>
    <name evidence="9" type="ORF">RF11_09817</name>
</gene>
<dbReference type="InterPro" id="IPR001469">
    <property type="entry name" value="ATP_synth_F1_dsu/esu"/>
</dbReference>
<organism evidence="9 10">
    <name type="scientific">Thelohanellus kitauei</name>
    <name type="common">Myxosporean</name>
    <dbReference type="NCBI Taxonomy" id="669202"/>
    <lineage>
        <taxon>Eukaryota</taxon>
        <taxon>Metazoa</taxon>
        <taxon>Cnidaria</taxon>
        <taxon>Myxozoa</taxon>
        <taxon>Myxosporea</taxon>
        <taxon>Bivalvulida</taxon>
        <taxon>Platysporina</taxon>
        <taxon>Myxobolidae</taxon>
        <taxon>Thelohanellus</taxon>
    </lineage>
</organism>
<evidence type="ECO:0000256" key="1">
    <source>
        <dbReference type="ARBA" id="ARBA00004170"/>
    </source>
</evidence>
<evidence type="ECO:0000256" key="2">
    <source>
        <dbReference type="ARBA" id="ARBA00005712"/>
    </source>
</evidence>
<evidence type="ECO:0000259" key="8">
    <source>
        <dbReference type="Pfam" id="PF02823"/>
    </source>
</evidence>
<dbReference type="PANTHER" id="PTHR13822:SF10">
    <property type="entry name" value="ATP SYNTHASE EPSILON CHAIN, CHLOROPLASTIC"/>
    <property type="match status" value="1"/>
</dbReference>
<keyword evidence="7" id="KW-0066">ATP synthesis</keyword>
<sequence length="161" mass="17916">MTIRLFHKFTKFAFNRHLNLSRALLDVDKSGLLSVSLLTPTKILFNGHAKQIDAETVTGAVGIFPKHVPSIFMLVPGTMTIFTETQNLKVLIASGVLSINENSVVNILTSEAELFENVSKQSIEQEIKQLEKGLDESKIKENNEDSSILQILKTYQADISK</sequence>
<dbReference type="OrthoDB" id="270171at2759"/>